<dbReference type="Pfam" id="PF13730">
    <property type="entry name" value="HTH_36"/>
    <property type="match status" value="1"/>
</dbReference>
<feature type="region of interest" description="Disordered" evidence="1">
    <location>
        <begin position="124"/>
        <end position="143"/>
    </location>
</feature>
<reference evidence="2" key="1">
    <citation type="journal article" date="2023" name="Int. J. Syst. Evol. Microbiol.">
        <title>Collibacillus ludicampi gen. nov., sp. nov., a new soil bacterium of the family Alicyclobacillaceae.</title>
        <authorList>
            <person name="Jojima T."/>
            <person name="Ioku Y."/>
            <person name="Fukuta Y."/>
            <person name="Shirasaka N."/>
            <person name="Matsumura Y."/>
            <person name="Mori M."/>
        </authorList>
    </citation>
    <scope>NUCLEOTIDE SEQUENCE</scope>
    <source>
        <strain evidence="2">TP075</strain>
    </source>
</reference>
<organism evidence="2 3">
    <name type="scientific">Collibacillus ludicampi</name>
    <dbReference type="NCBI Taxonomy" id="2771369"/>
    <lineage>
        <taxon>Bacteria</taxon>
        <taxon>Bacillati</taxon>
        <taxon>Bacillota</taxon>
        <taxon>Bacilli</taxon>
        <taxon>Bacillales</taxon>
        <taxon>Alicyclobacillaceae</taxon>
        <taxon>Collibacillus</taxon>
    </lineage>
</organism>
<gene>
    <name evidence="2" type="ORF">DNHGIG_00730</name>
</gene>
<dbReference type="RefSeq" id="WP_282197797.1">
    <property type="nucleotide sequence ID" value="NZ_BOQE01000001.1"/>
</dbReference>
<evidence type="ECO:0000256" key="1">
    <source>
        <dbReference type="SAM" id="MobiDB-lite"/>
    </source>
</evidence>
<evidence type="ECO:0000313" key="2">
    <source>
        <dbReference type="EMBL" id="GIM44524.1"/>
    </source>
</evidence>
<evidence type="ECO:0008006" key="4">
    <source>
        <dbReference type="Google" id="ProtNLM"/>
    </source>
</evidence>
<name>A0AAV4LA31_9BACL</name>
<dbReference type="Gene3D" id="1.10.10.10">
    <property type="entry name" value="Winged helix-like DNA-binding domain superfamily/Winged helix DNA-binding domain"/>
    <property type="match status" value="1"/>
</dbReference>
<accession>A0AAV4LA31</accession>
<dbReference type="Proteomes" id="UP001057291">
    <property type="component" value="Unassembled WGS sequence"/>
</dbReference>
<evidence type="ECO:0000313" key="3">
    <source>
        <dbReference type="Proteomes" id="UP001057291"/>
    </source>
</evidence>
<keyword evidence="3" id="KW-1185">Reference proteome</keyword>
<protein>
    <recommendedName>
        <fullName evidence="4">Helix-turn-helix domain-containing protein</fullName>
    </recommendedName>
</protein>
<dbReference type="SUPFAM" id="SSF46785">
    <property type="entry name" value="Winged helix' DNA-binding domain"/>
    <property type="match status" value="1"/>
</dbReference>
<dbReference type="AlphaFoldDB" id="A0AAV4LA31"/>
<sequence length="143" mass="16060">MSNKSTIEELKNEYAEWKFQSLEQSNEKANGIGFGAIFNGFAKYLPDLTGADLKVFITLLLRAHNNYGHTTVTTETITEDTGLSKSAVDGAIKHLTELGLIKRFRRGLSQSSITILRPYDPSWDRLKKKTNPPAEIENDDEIN</sequence>
<dbReference type="EMBL" id="BOQE01000001">
    <property type="protein sequence ID" value="GIM44524.1"/>
    <property type="molecule type" value="Genomic_DNA"/>
</dbReference>
<dbReference type="InterPro" id="IPR036388">
    <property type="entry name" value="WH-like_DNA-bd_sf"/>
</dbReference>
<comment type="caution">
    <text evidence="2">The sequence shown here is derived from an EMBL/GenBank/DDBJ whole genome shotgun (WGS) entry which is preliminary data.</text>
</comment>
<proteinExistence type="predicted"/>
<dbReference type="InterPro" id="IPR036390">
    <property type="entry name" value="WH_DNA-bd_sf"/>
</dbReference>